<evidence type="ECO:0000256" key="1">
    <source>
        <dbReference type="SAM" id="Coils"/>
    </source>
</evidence>
<reference evidence="2 3" key="1">
    <citation type="submission" date="2016-10" db="EMBL/GenBank/DDBJ databases">
        <title>Genome sequence of Lactobacillus reuteri 121, a source of glucan and fructan exopolysaccharides.</title>
        <authorList>
            <person name="Gangoiti J."/>
            <person name="Lammerts Van Bueren A."/>
            <person name="Dijkhuizen L."/>
        </authorList>
    </citation>
    <scope>NUCLEOTIDE SEQUENCE [LARGE SCALE GENOMIC DNA]</scope>
    <source>
        <strain evidence="2 3">121</strain>
    </source>
</reference>
<accession>A0AB36I2Z7</accession>
<gene>
    <name evidence="2" type="ORF">BJI45_02300</name>
</gene>
<dbReference type="Proteomes" id="UP000184174">
    <property type="component" value="Unassembled WGS sequence"/>
</dbReference>
<comment type="caution">
    <text evidence="2">The sequence shown here is derived from an EMBL/GenBank/DDBJ whole genome shotgun (WGS) entry which is preliminary data.</text>
</comment>
<evidence type="ECO:0000313" key="3">
    <source>
        <dbReference type="Proteomes" id="UP000184174"/>
    </source>
</evidence>
<dbReference type="EMBL" id="MKQH01000012">
    <property type="protein sequence ID" value="OJI11531.1"/>
    <property type="molecule type" value="Genomic_DNA"/>
</dbReference>
<proteinExistence type="predicted"/>
<organism evidence="2 3">
    <name type="scientific">Limosilactobacillus reuteri</name>
    <name type="common">Lactobacillus reuteri</name>
    <dbReference type="NCBI Taxonomy" id="1598"/>
    <lineage>
        <taxon>Bacteria</taxon>
        <taxon>Bacillati</taxon>
        <taxon>Bacillota</taxon>
        <taxon>Bacilli</taxon>
        <taxon>Lactobacillales</taxon>
        <taxon>Lactobacillaceae</taxon>
        <taxon>Limosilactobacillus</taxon>
    </lineage>
</organism>
<dbReference type="AlphaFoldDB" id="A0AB36I2Z7"/>
<evidence type="ECO:0000313" key="2">
    <source>
        <dbReference type="EMBL" id="OJI11531.1"/>
    </source>
</evidence>
<name>A0AB36I2Z7_LIMRT</name>
<feature type="coiled-coil region" evidence="1">
    <location>
        <begin position="300"/>
        <end position="334"/>
    </location>
</feature>
<protein>
    <recommendedName>
        <fullName evidence="4">Cellulose synthase</fullName>
    </recommendedName>
</protein>
<sequence length="424" mass="49917">MEPRIKLLSAEIYEAIWTDSVKQAAKEYKVNYEDLLVACHQAGIPIPNTKYRMALKNGQDTTKLRVALPMNVDKYILVKAVKTSGVTQGDKLQFDPDDIKQQFSFLDDSVKIQQITDALIKASQRKSWQTSPEVKAYKASVKQWRTDKHPRYRNYYYNEDKPQSPKFIDNLSPRGLQRACRILNRVVTVFKQVGERVTDDLAITIGQDEVEYEIKEDRDKIPHKLTSQEKQELAHYEEEKKRYDWASRPQIRKYDRPYNGHLRIRFIVAGSHKRYVKDDKAPLEDQLLSIIVAFYKTYLETKHKREQWEAEERARKLEEQREQRRKQRIADEKQRVLTLINEAKDYQLANAVRRYVTALEDEDGDKVKIAWMKSVADWIDPLVSGENPYLKKRQHGDSDEKKANYLGEETASHHDSFMNYLNML</sequence>
<dbReference type="RefSeq" id="WP_072574942.1">
    <property type="nucleotide sequence ID" value="NZ_CP101445.1"/>
</dbReference>
<evidence type="ECO:0008006" key="4">
    <source>
        <dbReference type="Google" id="ProtNLM"/>
    </source>
</evidence>
<keyword evidence="1" id="KW-0175">Coiled coil</keyword>